<evidence type="ECO:0000313" key="1">
    <source>
        <dbReference type="EMBL" id="KAF1987549.1"/>
    </source>
</evidence>
<dbReference type="InterPro" id="IPR037143">
    <property type="entry name" value="4-PPantetheinyl_Trfase_dom_sf"/>
</dbReference>
<dbReference type="EMBL" id="ML977152">
    <property type="protein sequence ID" value="KAF1987549.1"/>
    <property type="molecule type" value="Genomic_DNA"/>
</dbReference>
<name>A0A6G1H3G6_9PEZI</name>
<accession>A0A6G1H3G6</accession>
<sequence>MPPRPFLSSVNVGIDICHIPRIFRLITKDVRDDPKARPSHLFRFLSRTLTPIEQAEFFATFKARDKPGLYGSDSDPYPHIARHLAGRHAAKEAVKKTGVSSLGWSSIVVTRAWGKSPTAIILDHPYTKRNGLGGIEAAWIEAFERPSTRIDDLDNDETTIDYDEATIDYRGFNNPTSGPRITKTQMTPKSMNYVVERLNFLDGQMLPLSISHDGEYATAVCIRDSSPTIAPPKDSQSPVVYRTLELS</sequence>
<reference evidence="1" key="1">
    <citation type="journal article" date="2020" name="Stud. Mycol.">
        <title>101 Dothideomycetes genomes: a test case for predicting lifestyles and emergence of pathogens.</title>
        <authorList>
            <person name="Haridas S."/>
            <person name="Albert R."/>
            <person name="Binder M."/>
            <person name="Bloem J."/>
            <person name="Labutti K."/>
            <person name="Salamov A."/>
            <person name="Andreopoulos B."/>
            <person name="Baker S."/>
            <person name="Barry K."/>
            <person name="Bills G."/>
            <person name="Bluhm B."/>
            <person name="Cannon C."/>
            <person name="Castanera R."/>
            <person name="Culley D."/>
            <person name="Daum C."/>
            <person name="Ezra D."/>
            <person name="Gonzalez J."/>
            <person name="Henrissat B."/>
            <person name="Kuo A."/>
            <person name="Liang C."/>
            <person name="Lipzen A."/>
            <person name="Lutzoni F."/>
            <person name="Magnuson J."/>
            <person name="Mondo S."/>
            <person name="Nolan M."/>
            <person name="Ohm R."/>
            <person name="Pangilinan J."/>
            <person name="Park H.-J."/>
            <person name="Ramirez L."/>
            <person name="Alfaro M."/>
            <person name="Sun H."/>
            <person name="Tritt A."/>
            <person name="Yoshinaga Y."/>
            <person name="Zwiers L.-H."/>
            <person name="Turgeon B."/>
            <person name="Goodwin S."/>
            <person name="Spatafora J."/>
            <person name="Crous P."/>
            <person name="Grigoriev I."/>
        </authorList>
    </citation>
    <scope>NUCLEOTIDE SEQUENCE</scope>
    <source>
        <strain evidence="1">CBS 113979</strain>
    </source>
</reference>
<proteinExistence type="predicted"/>
<dbReference type="AlphaFoldDB" id="A0A6G1H3G6"/>
<protein>
    <submittedName>
        <fullName evidence="1">Uncharacterized protein</fullName>
    </submittedName>
</protein>
<dbReference type="GO" id="GO:0000287">
    <property type="term" value="F:magnesium ion binding"/>
    <property type="evidence" value="ECO:0007669"/>
    <property type="project" value="InterPro"/>
</dbReference>
<gene>
    <name evidence="1" type="ORF">K402DRAFT_392807</name>
</gene>
<dbReference type="GO" id="GO:0008897">
    <property type="term" value="F:holo-[acyl-carrier-protein] synthase activity"/>
    <property type="evidence" value="ECO:0007669"/>
    <property type="project" value="InterPro"/>
</dbReference>
<evidence type="ECO:0000313" key="2">
    <source>
        <dbReference type="Proteomes" id="UP000800041"/>
    </source>
</evidence>
<organism evidence="1 2">
    <name type="scientific">Aulographum hederae CBS 113979</name>
    <dbReference type="NCBI Taxonomy" id="1176131"/>
    <lineage>
        <taxon>Eukaryota</taxon>
        <taxon>Fungi</taxon>
        <taxon>Dikarya</taxon>
        <taxon>Ascomycota</taxon>
        <taxon>Pezizomycotina</taxon>
        <taxon>Dothideomycetes</taxon>
        <taxon>Pleosporomycetidae</taxon>
        <taxon>Aulographales</taxon>
        <taxon>Aulographaceae</taxon>
    </lineage>
</organism>
<dbReference type="Proteomes" id="UP000800041">
    <property type="component" value="Unassembled WGS sequence"/>
</dbReference>
<dbReference type="SUPFAM" id="SSF56214">
    <property type="entry name" value="4'-phosphopantetheinyl transferase"/>
    <property type="match status" value="1"/>
</dbReference>
<dbReference type="Gene3D" id="3.90.470.20">
    <property type="entry name" value="4'-phosphopantetheinyl transferase domain"/>
    <property type="match status" value="1"/>
</dbReference>
<dbReference type="OrthoDB" id="15433at2759"/>
<keyword evidence="2" id="KW-1185">Reference proteome</keyword>